<evidence type="ECO:0000313" key="3">
    <source>
        <dbReference type="Proteomes" id="UP000250235"/>
    </source>
</evidence>
<proteinExistence type="predicted"/>
<dbReference type="Proteomes" id="UP000250235">
    <property type="component" value="Unassembled WGS sequence"/>
</dbReference>
<feature type="transmembrane region" description="Helical" evidence="1">
    <location>
        <begin position="66"/>
        <end position="87"/>
    </location>
</feature>
<organism evidence="2 3">
    <name type="scientific">Dorcoceras hygrometricum</name>
    <dbReference type="NCBI Taxonomy" id="472368"/>
    <lineage>
        <taxon>Eukaryota</taxon>
        <taxon>Viridiplantae</taxon>
        <taxon>Streptophyta</taxon>
        <taxon>Embryophyta</taxon>
        <taxon>Tracheophyta</taxon>
        <taxon>Spermatophyta</taxon>
        <taxon>Magnoliopsida</taxon>
        <taxon>eudicotyledons</taxon>
        <taxon>Gunneridae</taxon>
        <taxon>Pentapetalae</taxon>
        <taxon>asterids</taxon>
        <taxon>lamiids</taxon>
        <taxon>Lamiales</taxon>
        <taxon>Gesneriaceae</taxon>
        <taxon>Didymocarpoideae</taxon>
        <taxon>Trichosporeae</taxon>
        <taxon>Loxocarpinae</taxon>
        <taxon>Dorcoceras</taxon>
    </lineage>
</organism>
<gene>
    <name evidence="2" type="ORF">F511_20132</name>
</gene>
<evidence type="ECO:0000256" key="1">
    <source>
        <dbReference type="SAM" id="Phobius"/>
    </source>
</evidence>
<dbReference type="AlphaFoldDB" id="A0A2Z7BQS9"/>
<keyword evidence="1" id="KW-1133">Transmembrane helix</keyword>
<accession>A0A2Z7BQS9</accession>
<sequence>MVAAGSRRAIVRVIEEATRVWFEEPVTDEKRRRLVKWKRCVLGSASGTSSEGFVALLIQSREISVVYWWSAAASFCLVGTVSFWMFLENATTGCCVWFCCGKRLAPGSDQFHEETGTSNGRRRRWAVGGGVRRVGEDIIGYPRMKASGESSTTKHRLLHASGPHPILPSNDPNDYANLAAGRNYLLDGQTSFDPQRVQQLAIHDQQMKKDRLVLAIAKRCRLSKSTRQRFCLRAKDSAGGWCDDENQQIATITLNQQVRYLKIISSSNDLAATIQQQRFSSDANSAATQLQQLSFSDADFVFSTEILDAKQANVVVLYSDHANLAAGRNYLLDGQTSFDQQRVQQLAIRDQQTKKDQLISHRNPTSSCAKFSGSRTTIPDFVLPDFHPQNLNDSIGYPRMKASGESSTTKHRLLHASGPHPILPPNDPKVSMTFRVVSTNQYNQDLGLFHSTNGNHLESPNEGSSIDHQVIIHLHAQNITMFPTNETWYFTSQMLAQARAALSSF</sequence>
<evidence type="ECO:0000313" key="2">
    <source>
        <dbReference type="EMBL" id="KZV36951.1"/>
    </source>
</evidence>
<reference evidence="2 3" key="1">
    <citation type="journal article" date="2015" name="Proc. Natl. Acad. Sci. U.S.A.">
        <title>The resurrection genome of Boea hygrometrica: A blueprint for survival of dehydration.</title>
        <authorList>
            <person name="Xiao L."/>
            <person name="Yang G."/>
            <person name="Zhang L."/>
            <person name="Yang X."/>
            <person name="Zhao S."/>
            <person name="Ji Z."/>
            <person name="Zhou Q."/>
            <person name="Hu M."/>
            <person name="Wang Y."/>
            <person name="Chen M."/>
            <person name="Xu Y."/>
            <person name="Jin H."/>
            <person name="Xiao X."/>
            <person name="Hu G."/>
            <person name="Bao F."/>
            <person name="Hu Y."/>
            <person name="Wan P."/>
            <person name="Li L."/>
            <person name="Deng X."/>
            <person name="Kuang T."/>
            <person name="Xiang C."/>
            <person name="Zhu J.K."/>
            <person name="Oliver M.J."/>
            <person name="He Y."/>
        </authorList>
    </citation>
    <scope>NUCLEOTIDE SEQUENCE [LARGE SCALE GENOMIC DNA]</scope>
    <source>
        <strain evidence="3">cv. XS01</strain>
    </source>
</reference>
<dbReference type="EMBL" id="KV003180">
    <property type="protein sequence ID" value="KZV36951.1"/>
    <property type="molecule type" value="Genomic_DNA"/>
</dbReference>
<name>A0A2Z7BQS9_9LAMI</name>
<keyword evidence="3" id="KW-1185">Reference proteome</keyword>
<protein>
    <submittedName>
        <fullName evidence="2">Uncharacterized protein</fullName>
    </submittedName>
</protein>
<keyword evidence="1" id="KW-0812">Transmembrane</keyword>
<keyword evidence="1" id="KW-0472">Membrane</keyword>